<protein>
    <recommendedName>
        <fullName evidence="3">J domain-containing protein</fullName>
    </recommendedName>
</protein>
<feature type="transmembrane region" description="Helical" evidence="2">
    <location>
        <begin position="127"/>
        <end position="145"/>
    </location>
</feature>
<evidence type="ECO:0000256" key="1">
    <source>
        <dbReference type="SAM" id="MobiDB-lite"/>
    </source>
</evidence>
<dbReference type="Gene3D" id="1.10.287.110">
    <property type="entry name" value="DnaJ domain"/>
    <property type="match status" value="1"/>
</dbReference>
<evidence type="ECO:0000313" key="5">
    <source>
        <dbReference type="Proteomes" id="UP001215280"/>
    </source>
</evidence>
<proteinExistence type="predicted"/>
<feature type="region of interest" description="Disordered" evidence="1">
    <location>
        <begin position="158"/>
        <end position="183"/>
    </location>
</feature>
<keyword evidence="5" id="KW-1185">Reference proteome</keyword>
<evidence type="ECO:0000313" key="4">
    <source>
        <dbReference type="EMBL" id="KAJ7733777.1"/>
    </source>
</evidence>
<organism evidence="4 5">
    <name type="scientific">Mycena maculata</name>
    <dbReference type="NCBI Taxonomy" id="230809"/>
    <lineage>
        <taxon>Eukaryota</taxon>
        <taxon>Fungi</taxon>
        <taxon>Dikarya</taxon>
        <taxon>Basidiomycota</taxon>
        <taxon>Agaricomycotina</taxon>
        <taxon>Agaricomycetes</taxon>
        <taxon>Agaricomycetidae</taxon>
        <taxon>Agaricales</taxon>
        <taxon>Marasmiineae</taxon>
        <taxon>Mycenaceae</taxon>
        <taxon>Mycena</taxon>
    </lineage>
</organism>
<dbReference type="AlphaFoldDB" id="A0AAD7I2P7"/>
<dbReference type="SUPFAM" id="SSF46565">
    <property type="entry name" value="Chaperone J-domain"/>
    <property type="match status" value="1"/>
</dbReference>
<keyword evidence="2" id="KW-0812">Transmembrane</keyword>
<dbReference type="InterPro" id="IPR036869">
    <property type="entry name" value="J_dom_sf"/>
</dbReference>
<gene>
    <name evidence="4" type="ORF">DFH07DRAFT_133138</name>
</gene>
<keyword evidence="2" id="KW-1133">Transmembrane helix</keyword>
<evidence type="ECO:0000259" key="3">
    <source>
        <dbReference type="PROSITE" id="PS50076"/>
    </source>
</evidence>
<evidence type="ECO:0000256" key="2">
    <source>
        <dbReference type="SAM" id="Phobius"/>
    </source>
</evidence>
<dbReference type="PANTHER" id="PTHR24074">
    <property type="entry name" value="CO-CHAPERONE PROTEIN DJLA"/>
    <property type="match status" value="1"/>
</dbReference>
<dbReference type="CDD" id="cd06257">
    <property type="entry name" value="DnaJ"/>
    <property type="match status" value="1"/>
</dbReference>
<dbReference type="SMART" id="SM00271">
    <property type="entry name" value="DnaJ"/>
    <property type="match status" value="1"/>
</dbReference>
<comment type="caution">
    <text evidence="4">The sequence shown here is derived from an EMBL/GenBank/DDBJ whole genome shotgun (WGS) entry which is preliminary data.</text>
</comment>
<dbReference type="EMBL" id="JARJLG010000166">
    <property type="protein sequence ID" value="KAJ7733777.1"/>
    <property type="molecule type" value="Genomic_DNA"/>
</dbReference>
<dbReference type="PROSITE" id="PS50076">
    <property type="entry name" value="DNAJ_2"/>
    <property type="match status" value="1"/>
</dbReference>
<feature type="compositionally biased region" description="Polar residues" evidence="1">
    <location>
        <begin position="158"/>
        <end position="172"/>
    </location>
</feature>
<dbReference type="InterPro" id="IPR001623">
    <property type="entry name" value="DnaJ_domain"/>
</dbReference>
<dbReference type="InterPro" id="IPR050817">
    <property type="entry name" value="DjlA_DnaK_co-chaperone"/>
</dbReference>
<keyword evidence="2" id="KW-0472">Membrane</keyword>
<dbReference type="Proteomes" id="UP001215280">
    <property type="component" value="Unassembled WGS sequence"/>
</dbReference>
<reference evidence="4" key="1">
    <citation type="submission" date="2023-03" db="EMBL/GenBank/DDBJ databases">
        <title>Massive genome expansion in bonnet fungi (Mycena s.s.) driven by repeated elements and novel gene families across ecological guilds.</title>
        <authorList>
            <consortium name="Lawrence Berkeley National Laboratory"/>
            <person name="Harder C.B."/>
            <person name="Miyauchi S."/>
            <person name="Viragh M."/>
            <person name="Kuo A."/>
            <person name="Thoen E."/>
            <person name="Andreopoulos B."/>
            <person name="Lu D."/>
            <person name="Skrede I."/>
            <person name="Drula E."/>
            <person name="Henrissat B."/>
            <person name="Morin E."/>
            <person name="Kohler A."/>
            <person name="Barry K."/>
            <person name="LaButti K."/>
            <person name="Morin E."/>
            <person name="Salamov A."/>
            <person name="Lipzen A."/>
            <person name="Mereny Z."/>
            <person name="Hegedus B."/>
            <person name="Baldrian P."/>
            <person name="Stursova M."/>
            <person name="Weitz H."/>
            <person name="Taylor A."/>
            <person name="Grigoriev I.V."/>
            <person name="Nagy L.G."/>
            <person name="Martin F."/>
            <person name="Kauserud H."/>
        </authorList>
    </citation>
    <scope>NUCLEOTIDE SEQUENCE</scope>
    <source>
        <strain evidence="4">CBHHK188m</strain>
    </source>
</reference>
<sequence>MFCRYVFKHAHARHVSTKPSFPFPTTPNPTPHQIFHLPRNAPQSDIKARYFDLVRIYHPDKVDQSIPSGVAHARFQAITTAYNSLRGTLPASAQEIPPTPSARAMYKRNRNLYTGPQLSDDSWKDRIIVAGIIVAVFCFAMQTAATRRAFIVEAMTTDRPSTTPATRSNTSPIEDARLAEPGS</sequence>
<feature type="compositionally biased region" description="Basic and acidic residues" evidence="1">
    <location>
        <begin position="174"/>
        <end position="183"/>
    </location>
</feature>
<dbReference type="Pfam" id="PF00226">
    <property type="entry name" value="DnaJ"/>
    <property type="match status" value="1"/>
</dbReference>
<accession>A0AAD7I2P7</accession>
<name>A0AAD7I2P7_9AGAR</name>
<feature type="domain" description="J" evidence="3">
    <location>
        <begin position="30"/>
        <end position="110"/>
    </location>
</feature>